<proteinExistence type="predicted"/>
<reference evidence="1 2" key="1">
    <citation type="journal article" date="2001" name="J. Bacteriol.">
        <title>Genome sequence and comparative analysis of the solvent-producing bacterium Clostridium acetobutylicum.</title>
        <authorList>
            <person name="Nolling J."/>
            <person name="Breton G."/>
            <person name="Omelchenko M.V."/>
            <person name="Makarova K.S."/>
            <person name="Zeng Q."/>
            <person name="Gibson R."/>
            <person name="Lee H.M."/>
            <person name="Dubois J."/>
            <person name="Qiu D."/>
            <person name="Hitti J."/>
            <person name="Wolf Y.I."/>
            <person name="Tatusov R.L."/>
            <person name="Sabathe F."/>
            <person name="Doucette-Stamm L."/>
            <person name="Soucaille P."/>
            <person name="Daly M.J."/>
            <person name="Bennett G.N."/>
            <person name="Koonin E.V."/>
            <person name="Smith D.R."/>
        </authorList>
    </citation>
    <scope>NUCLEOTIDE SEQUENCE [LARGE SCALE GENOMIC DNA]</scope>
    <source>
        <strain evidence="2">ATCC 824 / DSM 792 / JCM 1419 / LMG 5710 / VKM B-1787</strain>
    </source>
</reference>
<dbReference type="AlphaFoldDB" id="Q97L92"/>
<dbReference type="GeneID" id="44997181"/>
<dbReference type="Pfam" id="PF14276">
    <property type="entry name" value="DUF4363"/>
    <property type="match status" value="1"/>
</dbReference>
<gene>
    <name evidence="1" type="ordered locus">CA_C0670</name>
</gene>
<protein>
    <recommendedName>
        <fullName evidence="3">DUF4363 family protein</fullName>
    </recommendedName>
</protein>
<evidence type="ECO:0000313" key="1">
    <source>
        <dbReference type="EMBL" id="AAK78647.1"/>
    </source>
</evidence>
<name>Q97L92_CLOAB</name>
<dbReference type="PIR" id="D96982">
    <property type="entry name" value="D96982"/>
</dbReference>
<evidence type="ECO:0008006" key="3">
    <source>
        <dbReference type="Google" id="ProtNLM"/>
    </source>
</evidence>
<dbReference type="KEGG" id="cac:CA_C0670"/>
<dbReference type="Proteomes" id="UP000000814">
    <property type="component" value="Chromosome"/>
</dbReference>
<dbReference type="OrthoDB" id="3034917at2"/>
<evidence type="ECO:0000313" key="2">
    <source>
        <dbReference type="Proteomes" id="UP000000814"/>
    </source>
</evidence>
<dbReference type="PATRIC" id="fig|272562.8.peg.873"/>
<dbReference type="EMBL" id="AE001437">
    <property type="protein sequence ID" value="AAK78647.1"/>
    <property type="molecule type" value="Genomic_DNA"/>
</dbReference>
<dbReference type="HOGENOM" id="CLU_156635_2_1_9"/>
<organism evidence="1 2">
    <name type="scientific">Clostridium acetobutylicum (strain ATCC 824 / DSM 792 / JCM 1419 / IAM 19013 / LMG 5710 / NBRC 13948 / NRRL B-527 / VKM B-1787 / 2291 / W)</name>
    <dbReference type="NCBI Taxonomy" id="272562"/>
    <lineage>
        <taxon>Bacteria</taxon>
        <taxon>Bacillati</taxon>
        <taxon>Bacillota</taxon>
        <taxon>Clostridia</taxon>
        <taxon>Eubacteriales</taxon>
        <taxon>Clostridiaceae</taxon>
        <taxon>Clostridium</taxon>
    </lineage>
</organism>
<sequence length="126" mass="14640">MKNIVVAVSLFVVILLLSFFSIRYLNKTCNKFLSLSNKIQTSLQNGSYSKADLYLKSFEKDWYKHSSILSVFIHHMEVDDISLEVERLSQAIKYKEKKDAMESSHTLSFLIEHVSSLEEINLENIF</sequence>
<dbReference type="InterPro" id="IPR025373">
    <property type="entry name" value="DUF4363"/>
</dbReference>
<accession>Q97L92</accession>
<dbReference type="STRING" id="272562.CA_C0670"/>
<dbReference type="RefSeq" id="WP_010963989.1">
    <property type="nucleotide sequence ID" value="NC_003030.1"/>
</dbReference>
<keyword evidence="2" id="KW-1185">Reference proteome</keyword>